<dbReference type="AlphaFoldDB" id="A0A2C9KJ29"/>
<dbReference type="PANTHER" id="PTHR31204:SF1">
    <property type="entry name" value="SIGMA INTRACELLULAR RECEPTOR 2"/>
    <property type="match status" value="1"/>
</dbReference>
<evidence type="ECO:0000256" key="9">
    <source>
        <dbReference type="PIRNR" id="PIRNR031032"/>
    </source>
</evidence>
<dbReference type="InterPro" id="IPR051987">
    <property type="entry name" value="Sigma-2_receptor-like"/>
</dbReference>
<evidence type="ECO:0000256" key="1">
    <source>
        <dbReference type="ARBA" id="ARBA00004477"/>
    </source>
</evidence>
<dbReference type="OrthoDB" id="10065209at2759"/>
<feature type="domain" description="EXPERA" evidence="10">
    <location>
        <begin position="12"/>
        <end position="162"/>
    </location>
</feature>
<dbReference type="GO" id="GO:0005789">
    <property type="term" value="C:endoplasmic reticulum membrane"/>
    <property type="evidence" value="ECO:0007669"/>
    <property type="project" value="UniProtKB-SubCell"/>
</dbReference>
<comment type="similarity">
    <text evidence="2">Belongs to the TMEM97/sigma-2 receptor family.</text>
</comment>
<dbReference type="VEuPathDB" id="VectorBase:BGLB020262"/>
<feature type="transmembrane region" description="Helical" evidence="9">
    <location>
        <begin position="69"/>
        <end position="90"/>
    </location>
</feature>
<feature type="transmembrane region" description="Helical" evidence="9">
    <location>
        <begin position="102"/>
        <end position="124"/>
    </location>
</feature>
<evidence type="ECO:0000256" key="7">
    <source>
        <dbReference type="ARBA" id="ARBA00023136"/>
    </source>
</evidence>
<keyword evidence="4 9" id="KW-0812">Transmembrane</keyword>
<gene>
    <name evidence="11" type="primary">106056170</name>
</gene>
<dbReference type="STRING" id="6526.A0A2C9KJ29"/>
<dbReference type="KEGG" id="bgt:106056170"/>
<dbReference type="Proteomes" id="UP000076420">
    <property type="component" value="Unassembled WGS sequence"/>
</dbReference>
<feature type="transmembrane region" description="Helical" evidence="9">
    <location>
        <begin position="12"/>
        <end position="30"/>
    </location>
</feature>
<dbReference type="Pfam" id="PF05241">
    <property type="entry name" value="EBP"/>
    <property type="match status" value="1"/>
</dbReference>
<dbReference type="EnsemblMetazoa" id="BGLB020262-RB">
    <property type="protein sequence ID" value="BGLB020262-PB"/>
    <property type="gene ID" value="BGLB020262"/>
</dbReference>
<evidence type="ECO:0000256" key="8">
    <source>
        <dbReference type="ARBA" id="ARBA00031073"/>
    </source>
</evidence>
<keyword evidence="5" id="KW-0256">Endoplasmic reticulum</keyword>
<evidence type="ECO:0000256" key="5">
    <source>
        <dbReference type="ARBA" id="ARBA00022824"/>
    </source>
</evidence>
<dbReference type="PROSITE" id="PS51751">
    <property type="entry name" value="EXPERA"/>
    <property type="match status" value="1"/>
</dbReference>
<accession>A0A2C9KJ29</accession>
<organism evidence="11 12">
    <name type="scientific">Biomphalaria glabrata</name>
    <name type="common">Bloodfluke planorb</name>
    <name type="synonym">Freshwater snail</name>
    <dbReference type="NCBI Taxonomy" id="6526"/>
    <lineage>
        <taxon>Eukaryota</taxon>
        <taxon>Metazoa</taxon>
        <taxon>Spiralia</taxon>
        <taxon>Lophotrochozoa</taxon>
        <taxon>Mollusca</taxon>
        <taxon>Gastropoda</taxon>
        <taxon>Heterobranchia</taxon>
        <taxon>Euthyneura</taxon>
        <taxon>Panpulmonata</taxon>
        <taxon>Hygrophila</taxon>
        <taxon>Lymnaeoidea</taxon>
        <taxon>Planorbidae</taxon>
        <taxon>Biomphalaria</taxon>
    </lineage>
</organism>
<dbReference type="InterPro" id="IPR016964">
    <property type="entry name" value="Sigma2_recept"/>
</dbReference>
<evidence type="ECO:0000256" key="6">
    <source>
        <dbReference type="ARBA" id="ARBA00022989"/>
    </source>
</evidence>
<proteinExistence type="inferred from homology"/>
<evidence type="ECO:0000256" key="2">
    <source>
        <dbReference type="ARBA" id="ARBA00009096"/>
    </source>
</evidence>
<protein>
    <recommendedName>
        <fullName evidence="3">Sigma intracellular receptor 2</fullName>
    </recommendedName>
    <alternativeName>
        <fullName evidence="8">Transmembrane protein 97</fullName>
    </alternativeName>
</protein>
<dbReference type="PANTHER" id="PTHR31204">
    <property type="entry name" value="SIGMA INTRACELLULAR RECEPTOR 2"/>
    <property type="match status" value="1"/>
</dbReference>
<dbReference type="PIRSF" id="PIRSF031032">
    <property type="entry name" value="TMP_97_prd"/>
    <property type="match status" value="1"/>
</dbReference>
<feature type="transmembrane region" description="Helical" evidence="9">
    <location>
        <begin position="144"/>
        <end position="163"/>
    </location>
</feature>
<sequence length="175" mass="20545">MTNSDQSERRTMDCVFFAYFLFQIPSTLLFDTQGVYSESLYPSMFKSLRSHYLETYRDPFLADAWSHPWYLSVCLVEHFIEMPFFFWAAYTYYYYGALKKPSIIFPSILYAAHTVTAILGIWFMAIGADFSQSEAMAPRNMGERIKLCTAYAPFFIMSCLILFDGWRLSRKQKVE</sequence>
<dbReference type="EnsemblMetazoa" id="BGLB020262-RA">
    <property type="protein sequence ID" value="BGLB020262-PA"/>
    <property type="gene ID" value="BGLB020262"/>
</dbReference>
<keyword evidence="6 9" id="KW-1133">Transmembrane helix</keyword>
<name>A0A2C9KJ29_BIOGL</name>
<evidence type="ECO:0000313" key="12">
    <source>
        <dbReference type="Proteomes" id="UP000076420"/>
    </source>
</evidence>
<evidence type="ECO:0000259" key="10">
    <source>
        <dbReference type="PROSITE" id="PS51751"/>
    </source>
</evidence>
<comment type="subcellular location">
    <subcellularLocation>
        <location evidence="1">Endoplasmic reticulum membrane</location>
        <topology evidence="1">Multi-pass membrane protein</topology>
    </subcellularLocation>
</comment>
<evidence type="ECO:0000256" key="4">
    <source>
        <dbReference type="ARBA" id="ARBA00022692"/>
    </source>
</evidence>
<evidence type="ECO:0000256" key="3">
    <source>
        <dbReference type="ARBA" id="ARBA00018102"/>
    </source>
</evidence>
<dbReference type="InterPro" id="IPR033118">
    <property type="entry name" value="EXPERA"/>
</dbReference>
<reference evidence="11" key="1">
    <citation type="submission" date="2020-05" db="UniProtKB">
        <authorList>
            <consortium name="EnsemblMetazoa"/>
        </authorList>
    </citation>
    <scope>IDENTIFICATION</scope>
    <source>
        <strain evidence="11">BB02</strain>
    </source>
</reference>
<evidence type="ECO:0000313" key="11">
    <source>
        <dbReference type="EnsemblMetazoa" id="BGLB020262-PA"/>
    </source>
</evidence>
<keyword evidence="7 9" id="KW-0472">Membrane</keyword>